<dbReference type="AlphaFoldDB" id="A0A919J3W3"/>
<protein>
    <submittedName>
        <fullName evidence="2">Uncharacterized protein</fullName>
    </submittedName>
</protein>
<accession>A0A919J3W3</accession>
<evidence type="ECO:0000313" key="3">
    <source>
        <dbReference type="Proteomes" id="UP000598174"/>
    </source>
</evidence>
<dbReference type="EMBL" id="BOMM01000049">
    <property type="protein sequence ID" value="GIE13493.1"/>
    <property type="molecule type" value="Genomic_DNA"/>
</dbReference>
<dbReference type="RefSeq" id="WP_203819933.1">
    <property type="nucleotide sequence ID" value="NZ_BAAABP010000027.1"/>
</dbReference>
<dbReference type="Proteomes" id="UP000598174">
    <property type="component" value="Unassembled WGS sequence"/>
</dbReference>
<sequence>MPAHLWEALSLDRPAIEAQVRFHRAYADLEESPFDVRAIVEMMRYGPPAGVGDGAIDLFGRDAQVLEQYRPAPSDPWIRPGEIADSLRLAAIANLLLDTRAGRADLIRAGHVYRDVGLPFGDFLLVAATGNRGMSTASADRLFARAARLLEPVQRIYLFLAAVADLGQEVTEVPGAPRSIAVGAAAQPFSTWWQIGDLTSRLTPDNEEIRSNLNRVVAEVARAHGRQLEFAMADSFHWSTGHSRVDVVDLDLACAVAIAARVMTARGIRRWDLEEEFDDLSPFAQVSITIGLQLGGEDPTPEGEPEFDPLGPAPDREDEQHFDHGFG</sequence>
<gene>
    <name evidence="2" type="ORF">Afe05nite_53330</name>
</gene>
<keyword evidence="3" id="KW-1185">Reference proteome</keyword>
<feature type="compositionally biased region" description="Basic and acidic residues" evidence="1">
    <location>
        <begin position="314"/>
        <end position="327"/>
    </location>
</feature>
<evidence type="ECO:0000256" key="1">
    <source>
        <dbReference type="SAM" id="MobiDB-lite"/>
    </source>
</evidence>
<evidence type="ECO:0000313" key="2">
    <source>
        <dbReference type="EMBL" id="GIE13493.1"/>
    </source>
</evidence>
<comment type="caution">
    <text evidence="2">The sequence shown here is derived from an EMBL/GenBank/DDBJ whole genome shotgun (WGS) entry which is preliminary data.</text>
</comment>
<reference evidence="2" key="1">
    <citation type="submission" date="2021-01" db="EMBL/GenBank/DDBJ databases">
        <title>Whole genome shotgun sequence of Actinoplanes ferrugineus NBRC 15555.</title>
        <authorList>
            <person name="Komaki H."/>
            <person name="Tamura T."/>
        </authorList>
    </citation>
    <scope>NUCLEOTIDE SEQUENCE</scope>
    <source>
        <strain evidence="2">NBRC 15555</strain>
    </source>
</reference>
<feature type="region of interest" description="Disordered" evidence="1">
    <location>
        <begin position="293"/>
        <end position="327"/>
    </location>
</feature>
<organism evidence="2 3">
    <name type="scientific">Paractinoplanes ferrugineus</name>
    <dbReference type="NCBI Taxonomy" id="113564"/>
    <lineage>
        <taxon>Bacteria</taxon>
        <taxon>Bacillati</taxon>
        <taxon>Actinomycetota</taxon>
        <taxon>Actinomycetes</taxon>
        <taxon>Micromonosporales</taxon>
        <taxon>Micromonosporaceae</taxon>
        <taxon>Paractinoplanes</taxon>
    </lineage>
</organism>
<name>A0A919J3W3_9ACTN</name>
<proteinExistence type="predicted"/>